<evidence type="ECO:0000256" key="23">
    <source>
        <dbReference type="PIRSR" id="PIRSR604808-1"/>
    </source>
</evidence>
<feature type="site" description="Important for catalytic activity" evidence="25">
    <location>
        <position position="218"/>
    </location>
</feature>
<feature type="binding site" evidence="24">
    <location>
        <position position="246"/>
    </location>
    <ligand>
        <name>Mg(2+)</name>
        <dbReference type="ChEBI" id="CHEBI:18420"/>
        <label>1</label>
    </ligand>
</feature>
<dbReference type="Gene3D" id="2.40.50.140">
    <property type="entry name" value="Nucleic acid-binding proteins"/>
    <property type="match status" value="1"/>
</dbReference>
<dbReference type="InterPro" id="IPR005135">
    <property type="entry name" value="Endo/exonuclease/phosphatase"/>
</dbReference>
<keyword evidence="4" id="KW-0436">Ligase</keyword>
<reference evidence="28 29" key="1">
    <citation type="journal article" date="2015" name="Stand. Genomic Sci.">
        <title>Genomic Encyclopedia of Bacterial and Archaeal Type Strains, Phase III: the genomes of soil and plant-associated and newly described type strains.</title>
        <authorList>
            <person name="Whitman W.B."/>
            <person name="Woyke T."/>
            <person name="Klenk H.P."/>
            <person name="Zhou Y."/>
            <person name="Lilburn T.G."/>
            <person name="Beck B.J."/>
            <person name="De Vos P."/>
            <person name="Vandamme P."/>
            <person name="Eisen J.A."/>
            <person name="Garrity G."/>
            <person name="Hugenholtz P."/>
            <person name="Kyrpides N.C."/>
        </authorList>
    </citation>
    <scope>NUCLEOTIDE SEQUENCE [LARGE SCALE GENOMIC DNA]</scope>
    <source>
        <strain evidence="28 29">DSM 64</strain>
    </source>
</reference>
<evidence type="ECO:0000256" key="15">
    <source>
        <dbReference type="ARBA" id="ARBA00022932"/>
    </source>
</evidence>
<keyword evidence="13" id="KW-0067">ATP-binding</keyword>
<dbReference type="AlphaFoldDB" id="A0A561XHM2"/>
<dbReference type="InterPro" id="IPR014146">
    <property type="entry name" value="LigD_ligase_dom"/>
</dbReference>
<comment type="catalytic activity">
    <reaction evidence="22">
        <text>ATP + (deoxyribonucleotide)n-3'-hydroxyl + 5'-phospho-(deoxyribonucleotide)m = (deoxyribonucleotide)n+m + AMP + diphosphate.</text>
        <dbReference type="EC" id="6.5.1.1"/>
    </reaction>
</comment>
<dbReference type="Gene3D" id="3.60.10.10">
    <property type="entry name" value="Endonuclease/exonuclease/phosphatase"/>
    <property type="match status" value="1"/>
</dbReference>
<dbReference type="SUPFAM" id="SSF56219">
    <property type="entry name" value="DNase I-like"/>
    <property type="match status" value="1"/>
</dbReference>
<evidence type="ECO:0000256" key="17">
    <source>
        <dbReference type="ARBA" id="ARBA00023172"/>
    </source>
</evidence>
<evidence type="ECO:0000256" key="5">
    <source>
        <dbReference type="ARBA" id="ARBA00022679"/>
    </source>
</evidence>
<dbReference type="SUPFAM" id="SSF56091">
    <property type="entry name" value="DNA ligase/mRNA capping enzyme, catalytic domain"/>
    <property type="match status" value="1"/>
</dbReference>
<dbReference type="Pfam" id="PF04679">
    <property type="entry name" value="DNA_ligase_A_C"/>
    <property type="match status" value="1"/>
</dbReference>
<evidence type="ECO:0000256" key="18">
    <source>
        <dbReference type="ARBA" id="ARBA00023204"/>
    </source>
</evidence>
<feature type="site" description="Transition state stabilizer" evidence="25">
    <location>
        <position position="149"/>
    </location>
</feature>
<protein>
    <recommendedName>
        <fullName evidence="3">DNA ligase (ATP)</fullName>
        <ecNumber evidence="3">6.5.1.1</ecNumber>
    </recommendedName>
    <alternativeName>
        <fullName evidence="21">NHEJ DNA polymerase</fullName>
    </alternativeName>
</protein>
<dbReference type="InterPro" id="IPR036691">
    <property type="entry name" value="Endo/exonu/phosph_ase_sf"/>
</dbReference>
<dbReference type="GO" id="GO:0003677">
    <property type="term" value="F:DNA binding"/>
    <property type="evidence" value="ECO:0007669"/>
    <property type="project" value="UniProtKB-KW"/>
</dbReference>
<dbReference type="InterPro" id="IPR012340">
    <property type="entry name" value="NA-bd_OB-fold"/>
</dbReference>
<evidence type="ECO:0000256" key="6">
    <source>
        <dbReference type="ARBA" id="ARBA00022695"/>
    </source>
</evidence>
<dbReference type="Pfam" id="PF21686">
    <property type="entry name" value="LigD_Prim-Pol"/>
    <property type="match status" value="1"/>
</dbReference>
<dbReference type="Pfam" id="PF13298">
    <property type="entry name" value="LigD_N"/>
    <property type="match status" value="1"/>
</dbReference>
<feature type="compositionally biased region" description="Basic and acidic residues" evidence="26">
    <location>
        <begin position="235"/>
        <end position="244"/>
    </location>
</feature>
<feature type="active site" description="Proton acceptor" evidence="23">
    <location>
        <position position="246"/>
    </location>
</feature>
<keyword evidence="15" id="KW-0239">DNA-directed DNA polymerase</keyword>
<feature type="compositionally biased region" description="Polar residues" evidence="26">
    <location>
        <begin position="255"/>
        <end position="271"/>
    </location>
</feature>
<dbReference type="NCBIfam" id="TIGR00195">
    <property type="entry name" value="exoDNase_III"/>
    <property type="match status" value="1"/>
</dbReference>
<keyword evidence="12" id="KW-0269">Exonuclease</keyword>
<feature type="binding site" evidence="24">
    <location>
        <position position="149"/>
    </location>
    <ligand>
        <name>Mg(2+)</name>
        <dbReference type="ChEBI" id="CHEBI:18420"/>
        <label>1</label>
    </ligand>
</feature>
<keyword evidence="8 24" id="KW-0479">Metal-binding</keyword>
<evidence type="ECO:0000256" key="8">
    <source>
        <dbReference type="ARBA" id="ARBA00022723"/>
    </source>
</evidence>
<dbReference type="GO" id="GO:0005524">
    <property type="term" value="F:ATP binding"/>
    <property type="evidence" value="ECO:0007669"/>
    <property type="project" value="UniProtKB-KW"/>
</dbReference>
<feature type="binding site" evidence="24">
    <location>
        <position position="245"/>
    </location>
    <ligand>
        <name>Mg(2+)</name>
        <dbReference type="ChEBI" id="CHEBI:18420"/>
        <label>1</label>
    </ligand>
</feature>
<dbReference type="Proteomes" id="UP000321485">
    <property type="component" value="Unassembled WGS sequence"/>
</dbReference>
<feature type="active site" description="Proton donor/acceptor" evidence="23">
    <location>
        <position position="147"/>
    </location>
</feature>
<feature type="site" description="Interaction with DNA substrate" evidence="25">
    <location>
        <position position="246"/>
    </location>
</feature>
<dbReference type="GO" id="GO:0004519">
    <property type="term" value="F:endonuclease activity"/>
    <property type="evidence" value="ECO:0007669"/>
    <property type="project" value="InterPro"/>
</dbReference>
<name>A0A561XHM2_ACIDE</name>
<dbReference type="Gene3D" id="3.30.1490.70">
    <property type="match status" value="1"/>
</dbReference>
<dbReference type="NCBIfam" id="TIGR02778">
    <property type="entry name" value="ligD_pol"/>
    <property type="match status" value="1"/>
</dbReference>
<feature type="binding site" evidence="24">
    <location>
        <position position="34"/>
    </location>
    <ligand>
        <name>Mg(2+)</name>
        <dbReference type="ChEBI" id="CHEBI:18420"/>
        <label>1</label>
    </ligand>
</feature>
<feature type="active site" evidence="23">
    <location>
        <position position="106"/>
    </location>
</feature>
<dbReference type="Gene3D" id="3.30.470.30">
    <property type="entry name" value="DNA ligase/mRNA capping enzyme"/>
    <property type="match status" value="1"/>
</dbReference>
<evidence type="ECO:0000256" key="22">
    <source>
        <dbReference type="ARBA" id="ARBA00034003"/>
    </source>
</evidence>
<dbReference type="Pfam" id="PF01068">
    <property type="entry name" value="DNA_ligase_A_M"/>
    <property type="match status" value="1"/>
</dbReference>
<dbReference type="InterPro" id="IPR012309">
    <property type="entry name" value="DNA_ligase_ATP-dep_C"/>
</dbReference>
<feature type="region of interest" description="Disordered" evidence="26">
    <location>
        <begin position="821"/>
        <end position="856"/>
    </location>
</feature>
<dbReference type="GeneID" id="51112262"/>
<evidence type="ECO:0000256" key="13">
    <source>
        <dbReference type="ARBA" id="ARBA00022840"/>
    </source>
</evidence>
<dbReference type="EC" id="6.5.1.1" evidence="3"/>
<evidence type="ECO:0000259" key="27">
    <source>
        <dbReference type="PROSITE" id="PS50160"/>
    </source>
</evidence>
<feature type="compositionally biased region" description="Low complexity" evidence="26">
    <location>
        <begin position="829"/>
        <end position="846"/>
    </location>
</feature>
<keyword evidence="14 24" id="KW-0460">Magnesium</keyword>
<proteinExistence type="inferred from homology"/>
<evidence type="ECO:0000256" key="10">
    <source>
        <dbReference type="ARBA" id="ARBA00022763"/>
    </source>
</evidence>
<keyword evidence="10" id="KW-0227">DNA damage</keyword>
<evidence type="ECO:0000256" key="14">
    <source>
        <dbReference type="ARBA" id="ARBA00022842"/>
    </source>
</evidence>
<dbReference type="GO" id="GO:0006310">
    <property type="term" value="P:DNA recombination"/>
    <property type="evidence" value="ECO:0007669"/>
    <property type="project" value="UniProtKB-KW"/>
</dbReference>
<dbReference type="NCBIfam" id="TIGR02777">
    <property type="entry name" value="LigD_PE_dom"/>
    <property type="match status" value="1"/>
</dbReference>
<keyword evidence="17" id="KW-0233">DNA recombination</keyword>
<evidence type="ECO:0000256" key="1">
    <source>
        <dbReference type="ARBA" id="ARBA00001936"/>
    </source>
</evidence>
<evidence type="ECO:0000256" key="20">
    <source>
        <dbReference type="ARBA" id="ARBA00023268"/>
    </source>
</evidence>
<dbReference type="CDD" id="cd07906">
    <property type="entry name" value="Adenylation_DNA_ligase_LigD_LigC"/>
    <property type="match status" value="1"/>
</dbReference>
<dbReference type="GO" id="GO:0006281">
    <property type="term" value="P:DNA repair"/>
    <property type="evidence" value="ECO:0007669"/>
    <property type="project" value="UniProtKB-KW"/>
</dbReference>
<dbReference type="InterPro" id="IPR020847">
    <property type="entry name" value="AP_endonuclease_F1_BS"/>
</dbReference>
<dbReference type="GO" id="GO:0003887">
    <property type="term" value="F:DNA-directed DNA polymerase activity"/>
    <property type="evidence" value="ECO:0007669"/>
    <property type="project" value="UniProtKB-KW"/>
</dbReference>
<keyword evidence="5" id="KW-0808">Transferase</keyword>
<dbReference type="GO" id="GO:0003910">
    <property type="term" value="F:DNA ligase (ATP) activity"/>
    <property type="evidence" value="ECO:0007669"/>
    <property type="project" value="UniProtKB-EC"/>
</dbReference>
<evidence type="ECO:0000256" key="24">
    <source>
        <dbReference type="PIRSR" id="PIRSR604808-2"/>
    </source>
</evidence>
<dbReference type="InterPro" id="IPR052171">
    <property type="entry name" value="NHEJ_LigD"/>
</dbReference>
<comment type="cofactor">
    <cofactor evidence="1">
        <name>Mn(2+)</name>
        <dbReference type="ChEBI" id="CHEBI:29035"/>
    </cofactor>
</comment>
<dbReference type="InterPro" id="IPR014143">
    <property type="entry name" value="NHEJ_ligase_prk"/>
</dbReference>
<dbReference type="PROSITE" id="PS50160">
    <property type="entry name" value="DNA_LIGASE_A3"/>
    <property type="match status" value="1"/>
</dbReference>
<dbReference type="InterPro" id="IPR014144">
    <property type="entry name" value="LigD_PE_domain"/>
</dbReference>
<dbReference type="GO" id="GO:0008311">
    <property type="term" value="F:double-stranded DNA 3'-5' DNA exonuclease activity"/>
    <property type="evidence" value="ECO:0007669"/>
    <property type="project" value="InterPro"/>
</dbReference>
<dbReference type="InterPro" id="IPR012310">
    <property type="entry name" value="DNA_ligase_ATP-dep_cent"/>
</dbReference>
<dbReference type="PROSITE" id="PS51435">
    <property type="entry name" value="AP_NUCLEASE_F1_4"/>
    <property type="match status" value="1"/>
</dbReference>
<dbReference type="CDD" id="cd09086">
    <property type="entry name" value="ExoIII-like_AP-endo"/>
    <property type="match status" value="1"/>
</dbReference>
<keyword evidence="16" id="KW-0238">DNA-binding</keyword>
<evidence type="ECO:0000313" key="29">
    <source>
        <dbReference type="Proteomes" id="UP000321485"/>
    </source>
</evidence>
<evidence type="ECO:0000256" key="9">
    <source>
        <dbReference type="ARBA" id="ARBA00022741"/>
    </source>
</evidence>
<evidence type="ECO:0000256" key="12">
    <source>
        <dbReference type="ARBA" id="ARBA00022839"/>
    </source>
</evidence>
<dbReference type="InterPro" id="IPR014145">
    <property type="entry name" value="LigD_pol_dom"/>
</dbReference>
<evidence type="ECO:0000313" key="28">
    <source>
        <dbReference type="EMBL" id="TWG35650.1"/>
    </source>
</evidence>
<dbReference type="InterPro" id="IPR033651">
    <property type="entry name" value="PaeLigD_Pol-like"/>
</dbReference>
<feature type="domain" description="ATP-dependent DNA ligase family profile" evidence="27">
    <location>
        <begin position="603"/>
        <end position="729"/>
    </location>
</feature>
<feature type="binding site" evidence="24">
    <location>
        <position position="147"/>
    </location>
    <ligand>
        <name>Mg(2+)</name>
        <dbReference type="ChEBI" id="CHEBI:18420"/>
        <label>1</label>
    </ligand>
</feature>
<accession>A0A561XHM2</accession>
<keyword evidence="7" id="KW-0540">Nuclease</keyword>
<dbReference type="PANTHER" id="PTHR42705:SF2">
    <property type="entry name" value="BIFUNCTIONAL NON-HOMOLOGOUS END JOINING PROTEIN LIGD"/>
    <property type="match status" value="1"/>
</dbReference>
<gene>
    <name evidence="28" type="ORF">ATF69_3208</name>
</gene>
<dbReference type="NCBIfam" id="NF004628">
    <property type="entry name" value="PRK05972.1"/>
    <property type="match status" value="1"/>
</dbReference>
<dbReference type="GO" id="GO:0046872">
    <property type="term" value="F:metal ion binding"/>
    <property type="evidence" value="ECO:0007669"/>
    <property type="project" value="UniProtKB-KW"/>
</dbReference>
<evidence type="ECO:0000256" key="3">
    <source>
        <dbReference type="ARBA" id="ARBA00012727"/>
    </source>
</evidence>
<organism evidence="28 29">
    <name type="scientific">Acidovorax delafieldii</name>
    <name type="common">Pseudomonas delafieldii</name>
    <dbReference type="NCBI Taxonomy" id="47920"/>
    <lineage>
        <taxon>Bacteria</taxon>
        <taxon>Pseudomonadati</taxon>
        <taxon>Pseudomonadota</taxon>
        <taxon>Betaproteobacteria</taxon>
        <taxon>Burkholderiales</taxon>
        <taxon>Comamonadaceae</taxon>
        <taxon>Acidovorax</taxon>
    </lineage>
</organism>
<dbReference type="CDD" id="cd04862">
    <property type="entry name" value="PaeLigD_Pol_like"/>
    <property type="match status" value="1"/>
</dbReference>
<comment type="similarity">
    <text evidence="2">Belongs to the DNA repair enzymes AP/ExoA family.</text>
</comment>
<sequence>MRVATWNINNVNKRIALLLDWLQRTQPDVVALQEIKCLADDFPTAALQAAGYNSLVVGQRAWNGVAILTRDAEPLPVVTALPGDPADKEARYLEAAIQGILFACLYLPNGNPCPGPKFDYKLRWFERLQRRTQELWNSGHPVVLLGDWNVVPTDADIYKPDTWRDDALLQPEPRAAFASVLSQGWTDAIAKLHRKKVPFTFWDYRRKRWERDAGLRIDHILVGHSLKLVDAGVDREERGRESPSDHAPVWAELSVENSRSPRKQTTGAQKSPRTKPELPNAKAELASPIDPLTKYNAKRDFSKTGEPAGVTAKRPRSESAPNKALQFVIQKHWATRLHYDFRLEMDGVMVSWAVPKGPSLDPKVKSLAIHVEDHPVGYNTFEGTIPKGQYGGGKVIIWDRGTWEPVGDPREGLAKGKIMFHLHGQKLAGLWELVRISKPGEKKQDQWILFKKSGDAWARASTDYDVITALPDSVVETPLGLAEEREPAGGAQASAAAPTSMALSRKDRMPEKLEPQLATLVSSVPEGNWIIETKFDGYRILARVEGDEVRLFTRNGNDWTNKLQGVANAIAKLGVTRAWIDGEIVVLNDSGLPDFNRLQNAIDNARTRDVVFFAFDVPYLGDQDLRDVPLSARRQLLKELFNKRENNVVRFSPAYEVVPSQLLGAACEMGLEGLMVKRADAPYVSGRTDSWMKLKCQHRQEFVVLGFNDRTGAPKEVGSLLLGYYEDGKLLAAGSVGTGWDAAMGAKLHRRLAKLEVAEPSLDEAEFKPGRWSKRKAGAERWVRPSLVVEVAFGEWTPDKRIRHAVFRGIRTDKPAQMITRESAKAPRSPTTSAVAAKSKATSSSPNVKITHPDRVIDPSTGLRKIDLVRYYESVAEWMLPHLRDRPTSLVRAPTGITGQLFFQKHSDSRMPGVKILDPALWPGHEALLTVGSEEGLVSAAQMNVIEFHTWNSKVARINQPDRFVLDLDPGEGVTWPMLQEAAQLTRVVLDELGLECWLKTSGGKGLHLVVPIAPKYDYPKVKAFSQAVARHMARVIPSKFVAVMGGRKRVGKIFIDYLRNGHGQTTACAFSARSRPGMGVSMPVGWEQLKELKGGAQWTIATAREYLSFQQEDPWAKFWRKRQSLERAHKVLSAAQKSAHRP</sequence>
<evidence type="ECO:0000256" key="16">
    <source>
        <dbReference type="ARBA" id="ARBA00023125"/>
    </source>
</evidence>
<dbReference type="NCBIfam" id="TIGR02779">
    <property type="entry name" value="NHEJ_ligase_lig"/>
    <property type="match status" value="1"/>
</dbReference>
<evidence type="ECO:0000256" key="11">
    <source>
        <dbReference type="ARBA" id="ARBA00022801"/>
    </source>
</evidence>
<keyword evidence="9" id="KW-0547">Nucleotide-binding</keyword>
<dbReference type="EMBL" id="VJWE01000015">
    <property type="protein sequence ID" value="TWG35650.1"/>
    <property type="molecule type" value="Genomic_DNA"/>
</dbReference>
<feature type="binding site" evidence="24">
    <location>
        <position position="7"/>
    </location>
    <ligand>
        <name>Mg(2+)</name>
        <dbReference type="ChEBI" id="CHEBI:18420"/>
        <label>1</label>
    </ligand>
</feature>
<dbReference type="CDD" id="cd07971">
    <property type="entry name" value="OBF_DNA_ligase_LigD"/>
    <property type="match status" value="1"/>
</dbReference>
<dbReference type="InterPro" id="IPR004808">
    <property type="entry name" value="AP_endonuc_1"/>
</dbReference>
<comment type="cofactor">
    <cofactor evidence="24">
        <name>Mg(2+)</name>
        <dbReference type="ChEBI" id="CHEBI:18420"/>
    </cofactor>
    <cofactor evidence="24">
        <name>Mn(2+)</name>
        <dbReference type="ChEBI" id="CHEBI:29035"/>
    </cofactor>
    <text evidence="24">Probably binds two magnesium or manganese ions per subunit.</text>
</comment>
<feature type="region of interest" description="Disordered" evidence="26">
    <location>
        <begin position="235"/>
        <end position="319"/>
    </location>
</feature>
<keyword evidence="6" id="KW-0548">Nucleotidyltransferase</keyword>
<dbReference type="Pfam" id="PF03372">
    <property type="entry name" value="Exo_endo_phos"/>
    <property type="match status" value="1"/>
</dbReference>
<keyword evidence="19 24" id="KW-0464">Manganese</keyword>
<evidence type="ECO:0000256" key="25">
    <source>
        <dbReference type="PIRSR" id="PIRSR604808-3"/>
    </source>
</evidence>
<evidence type="ECO:0000256" key="4">
    <source>
        <dbReference type="ARBA" id="ARBA00022598"/>
    </source>
</evidence>
<dbReference type="RefSeq" id="WP_146871583.1">
    <property type="nucleotide sequence ID" value="NZ_VJWE01000015.1"/>
</dbReference>
<dbReference type="PANTHER" id="PTHR42705">
    <property type="entry name" value="BIFUNCTIONAL NON-HOMOLOGOUS END JOINING PROTEIN LIGD"/>
    <property type="match status" value="1"/>
</dbReference>
<evidence type="ECO:0000256" key="21">
    <source>
        <dbReference type="ARBA" id="ARBA00029943"/>
    </source>
</evidence>
<evidence type="ECO:0000256" key="2">
    <source>
        <dbReference type="ARBA" id="ARBA00007092"/>
    </source>
</evidence>
<keyword evidence="18" id="KW-0234">DNA repair</keyword>
<keyword evidence="20" id="KW-0511">Multifunctional enzyme</keyword>
<dbReference type="NCBIfam" id="TIGR02776">
    <property type="entry name" value="NHEJ_ligase_prk"/>
    <property type="match status" value="1"/>
</dbReference>
<dbReference type="SUPFAM" id="SSF50249">
    <property type="entry name" value="Nucleic acid-binding proteins"/>
    <property type="match status" value="1"/>
</dbReference>
<evidence type="ECO:0000256" key="7">
    <source>
        <dbReference type="ARBA" id="ARBA00022722"/>
    </source>
</evidence>
<keyword evidence="11" id="KW-0378">Hydrolase</keyword>
<dbReference type="Gene3D" id="3.90.920.10">
    <property type="entry name" value="DNA primase, PRIM domain"/>
    <property type="match status" value="1"/>
</dbReference>
<dbReference type="InterPro" id="IPR037493">
    <property type="entry name" value="ExoIII-like"/>
</dbReference>
<evidence type="ECO:0000256" key="19">
    <source>
        <dbReference type="ARBA" id="ARBA00023211"/>
    </source>
</evidence>
<dbReference type="PROSITE" id="PS00726">
    <property type="entry name" value="AP_NUCLEASE_F1_1"/>
    <property type="match status" value="1"/>
</dbReference>
<comment type="caution">
    <text evidence="28">The sequence shown here is derived from an EMBL/GenBank/DDBJ whole genome shotgun (WGS) entry which is preliminary data.</text>
</comment>
<evidence type="ECO:0000256" key="26">
    <source>
        <dbReference type="SAM" id="MobiDB-lite"/>
    </source>
</evidence>
<dbReference type="NCBIfam" id="TIGR00633">
    <property type="entry name" value="xth"/>
    <property type="match status" value="1"/>
</dbReference>